<organism evidence="2 3">
    <name type="scientific">Dyella telluris</name>
    <dbReference type="NCBI Taxonomy" id="2763498"/>
    <lineage>
        <taxon>Bacteria</taxon>
        <taxon>Pseudomonadati</taxon>
        <taxon>Pseudomonadota</taxon>
        <taxon>Gammaproteobacteria</taxon>
        <taxon>Lysobacterales</taxon>
        <taxon>Rhodanobacteraceae</taxon>
        <taxon>Dyella</taxon>
    </lineage>
</organism>
<dbReference type="InterPro" id="IPR051321">
    <property type="entry name" value="PHA/PHB_synthase"/>
</dbReference>
<keyword evidence="3" id="KW-1185">Reference proteome</keyword>
<dbReference type="SUPFAM" id="SSF53474">
    <property type="entry name" value="alpha/beta-Hydrolases"/>
    <property type="match status" value="1"/>
</dbReference>
<dbReference type="PANTHER" id="PTHR36837">
    <property type="entry name" value="POLY(3-HYDROXYALKANOATE) POLYMERASE SUBUNIT PHAC"/>
    <property type="match status" value="1"/>
</dbReference>
<feature type="region of interest" description="Disordered" evidence="1">
    <location>
        <begin position="764"/>
        <end position="784"/>
    </location>
</feature>
<protein>
    <submittedName>
        <fullName evidence="2">DUF3141 domain-containing protein</fullName>
    </submittedName>
</protein>
<gene>
    <name evidence="2" type="ORF">H8F01_03540</name>
</gene>
<sequence length="784" mass="86932">MDAGSRLIHSQDIAAKVARLWQRRTQHALEHYGDQVGQALEAHWRDDALLKAWAALANPLEGWRYAVDAAQRSVLYWDTLRERGTDFVESAVHGLKPVLHFDHETVLDARHFERPVNYALLRILPPDGVLIDERKRPYVMIDPRAGHGPGIGGFKDDSQVGVALRAGHPVYFVVFYRDPEPGQTLLDVCAAEQRFLAKVRDLHPDSPKPALIGNCQGGWAAMMLASSDPDTTGPIVINGAPMSYWSGAWSDGAGDNPMRYAGGLLGGTWLASYTADLGNGKFDGAWLVQNFENLNLANTFWDKYYNLYAHIDTEPARFLEFEKWWGGFYLMNREEIEWITGNLFVGNKLWSGEVSNGHGKSFDLRDIRSPIVLFASMGDNITPPQQAFNWVADLYKSTDEIKARGQVIVGLMHESVGHLGIFVSGKVARKEHAQIVSVLEAIESFPPGLYGMNITATETGGPGAAYEVSFQELRLEDIAARLNKFGRADEKPFGAVAEVSEFNQLAYQLFAQPFVESLSSEASAGVMRALHPLRMQRWAWSNLNPWMSWLPSATKAIKADRRPAGDANPWRAFEKSGAAVLSASLDCCTALRDAATEALFFGVYANLFSMHLADRHSAREETAHAPVDPRELPYVKHALAAIGDGGYIEAVARVAHLLERKGEPLLLSRLSMRDQLSKDYAQFLPPLAPDEWRRIRGEQEIIVHYEPEQAVATLPLLLAEPADRVRLLGLIDALLADERVKNDNHTIDQVSAMVSIRNVLGEPSRLPPSASVAKPSRARKPSAR</sequence>
<dbReference type="EMBL" id="CP060412">
    <property type="protein sequence ID" value="QNK02245.1"/>
    <property type="molecule type" value="Genomic_DNA"/>
</dbReference>
<dbReference type="InterPro" id="IPR024501">
    <property type="entry name" value="DUF3141"/>
</dbReference>
<evidence type="ECO:0000313" key="3">
    <source>
        <dbReference type="Proteomes" id="UP000515873"/>
    </source>
</evidence>
<dbReference type="PANTHER" id="PTHR36837:SF2">
    <property type="entry name" value="POLY(3-HYDROXYALKANOATE) POLYMERASE SUBUNIT PHAC"/>
    <property type="match status" value="1"/>
</dbReference>
<proteinExistence type="predicted"/>
<dbReference type="Proteomes" id="UP000515873">
    <property type="component" value="Chromosome"/>
</dbReference>
<reference evidence="2 3" key="1">
    <citation type="submission" date="2020-08" db="EMBL/GenBank/DDBJ databases">
        <title>Dyella sp. G9 isolated from forest soil.</title>
        <authorList>
            <person name="Fu J."/>
            <person name="Qiu L."/>
        </authorList>
    </citation>
    <scope>NUCLEOTIDE SEQUENCE [LARGE SCALE GENOMIC DNA]</scope>
    <source>
        <strain evidence="2 3">G9</strain>
    </source>
</reference>
<dbReference type="RefSeq" id="WP_187057702.1">
    <property type="nucleotide sequence ID" value="NZ_CP060412.1"/>
</dbReference>
<name>A0A7G8Q637_9GAMM</name>
<dbReference type="Pfam" id="PF11339">
    <property type="entry name" value="DUF3141"/>
    <property type="match status" value="1"/>
</dbReference>
<accession>A0A7G8Q637</accession>
<dbReference type="Gene3D" id="3.40.50.1820">
    <property type="entry name" value="alpha/beta hydrolase"/>
    <property type="match status" value="1"/>
</dbReference>
<dbReference type="AlphaFoldDB" id="A0A7G8Q637"/>
<evidence type="ECO:0000256" key="1">
    <source>
        <dbReference type="SAM" id="MobiDB-lite"/>
    </source>
</evidence>
<dbReference type="KEGG" id="dtl:H8F01_03540"/>
<evidence type="ECO:0000313" key="2">
    <source>
        <dbReference type="EMBL" id="QNK02245.1"/>
    </source>
</evidence>
<dbReference type="InterPro" id="IPR029058">
    <property type="entry name" value="AB_hydrolase_fold"/>
</dbReference>